<evidence type="ECO:0000313" key="4">
    <source>
        <dbReference type="Proteomes" id="UP000029096"/>
    </source>
</evidence>
<gene>
    <name evidence="3" type="ORF">BBOH_0201</name>
</gene>
<dbReference type="EMBL" id="JGYP01000001">
    <property type="protein sequence ID" value="KFI46729.1"/>
    <property type="molecule type" value="Genomic_DNA"/>
</dbReference>
<keyword evidence="2" id="KW-0812">Transmembrane</keyword>
<dbReference type="AlphaFoldDB" id="A0A086ZJM9"/>
<feature type="region of interest" description="Disordered" evidence="1">
    <location>
        <begin position="96"/>
        <end position="126"/>
    </location>
</feature>
<keyword evidence="2" id="KW-0472">Membrane</keyword>
<protein>
    <submittedName>
        <fullName evidence="3">Uncharacterized protein</fullName>
    </submittedName>
</protein>
<proteinExistence type="predicted"/>
<name>A0A086ZJM9_9BIFI</name>
<feature type="transmembrane region" description="Helical" evidence="2">
    <location>
        <begin position="40"/>
        <end position="58"/>
    </location>
</feature>
<feature type="compositionally biased region" description="Basic residues" evidence="1">
    <location>
        <begin position="110"/>
        <end position="126"/>
    </location>
</feature>
<comment type="caution">
    <text evidence="3">The sequence shown here is derived from an EMBL/GenBank/DDBJ whole genome shotgun (WGS) entry which is preliminary data.</text>
</comment>
<feature type="transmembrane region" description="Helical" evidence="2">
    <location>
        <begin position="64"/>
        <end position="81"/>
    </location>
</feature>
<sequence>MNVVTLVVSIACALAGLLVGLAFGTMPLRSGLMTEQQRSWQQWWGIGFVLVVLGLMVTRQDVPSWTILIAAVVGVAVARIPPLHRAMIGKFPAFAPKTPVKQSDVNSPKPGRKSKRNHVNRKKKHR</sequence>
<keyword evidence="4" id="KW-1185">Reference proteome</keyword>
<evidence type="ECO:0000256" key="1">
    <source>
        <dbReference type="SAM" id="MobiDB-lite"/>
    </source>
</evidence>
<keyword evidence="2" id="KW-1133">Transmembrane helix</keyword>
<organism evidence="3 4">
    <name type="scientific">Bifidobacterium bohemicum DSM 22767</name>
    <dbReference type="NCBI Taxonomy" id="1437606"/>
    <lineage>
        <taxon>Bacteria</taxon>
        <taxon>Bacillati</taxon>
        <taxon>Actinomycetota</taxon>
        <taxon>Actinomycetes</taxon>
        <taxon>Bifidobacteriales</taxon>
        <taxon>Bifidobacteriaceae</taxon>
        <taxon>Bifidobacterium</taxon>
    </lineage>
</organism>
<accession>A0A086ZJM9</accession>
<dbReference type="STRING" id="1437606.BBOH_0201"/>
<feature type="transmembrane region" description="Helical" evidence="2">
    <location>
        <begin position="6"/>
        <end position="28"/>
    </location>
</feature>
<dbReference type="RefSeq" id="WP_052118098.1">
    <property type="nucleotide sequence ID" value="NZ_JDUS01000001.1"/>
</dbReference>
<reference evidence="3 4" key="1">
    <citation type="submission" date="2014-03" db="EMBL/GenBank/DDBJ databases">
        <title>Genomics of Bifidobacteria.</title>
        <authorList>
            <person name="Ventura M."/>
            <person name="Milani C."/>
            <person name="Lugli G.A."/>
        </authorList>
    </citation>
    <scope>NUCLEOTIDE SEQUENCE [LARGE SCALE GENOMIC DNA]</scope>
    <source>
        <strain evidence="3 4">DSM 22767</strain>
    </source>
</reference>
<dbReference type="eggNOG" id="ENOG5031Y8I">
    <property type="taxonomic scope" value="Bacteria"/>
</dbReference>
<evidence type="ECO:0000313" key="3">
    <source>
        <dbReference type="EMBL" id="KFI46729.1"/>
    </source>
</evidence>
<dbReference type="Proteomes" id="UP000029096">
    <property type="component" value="Unassembled WGS sequence"/>
</dbReference>
<evidence type="ECO:0000256" key="2">
    <source>
        <dbReference type="SAM" id="Phobius"/>
    </source>
</evidence>